<dbReference type="RefSeq" id="WP_344773713.1">
    <property type="nucleotide sequence ID" value="NZ_BAABBX010000004.1"/>
</dbReference>
<dbReference type="InterPro" id="IPR000182">
    <property type="entry name" value="GNAT_dom"/>
</dbReference>
<feature type="binding site" evidence="4">
    <location>
        <begin position="219"/>
        <end position="221"/>
    </location>
    <ligand>
        <name>acetyl-CoA</name>
        <dbReference type="ChEBI" id="CHEBI:57288"/>
        <label>2</label>
    </ligand>
</feature>
<dbReference type="NCBIfam" id="TIGR03448">
    <property type="entry name" value="mycothiol_MshD"/>
    <property type="match status" value="1"/>
</dbReference>
<keyword evidence="2 4" id="KW-0677">Repeat</keyword>
<evidence type="ECO:0000256" key="1">
    <source>
        <dbReference type="ARBA" id="ARBA00022679"/>
    </source>
</evidence>
<dbReference type="Proteomes" id="UP001500213">
    <property type="component" value="Unassembled WGS sequence"/>
</dbReference>
<comment type="similarity">
    <text evidence="4">Belongs to the acetyltransferase family. MshD subfamily.</text>
</comment>
<sequence length="282" mass="29922">MTRPIVDLVETDASAAGALLEPFDEQTAFDVAAGRRALFALRTTPDEPAVGSAVLGDGALDLDIREEWRERGLGGEVAAQLLARAGDGPLTAWSHEDHPAARALAARFGFEAARTLLQLRLEPLPAGGERGEGARLDGSVQLGAFRPGADDAEWLALNARVFAWHPEQGGMTADDLAQRVAETWFDAGDFLVARDGRGAMVGYNWLKVEPGGTGEVYVIGVAPEAAGRGLGRALMNAGLDRLRARGCTAVELYVESDNTAAVRLYRGLGFTDAAVHVQYSRA</sequence>
<gene>
    <name evidence="4 6" type="primary">mshD</name>
    <name evidence="6" type="ORF">GCM10022288_06260</name>
</gene>
<comment type="caution">
    <text evidence="4">Lacks conserved residue(s) required for the propagation of feature annotation.</text>
</comment>
<keyword evidence="1 4" id="KW-0808">Transferase</keyword>
<comment type="catalytic activity">
    <reaction evidence="4">
        <text>1D-myo-inositol 2-(L-cysteinylamino)-2-deoxy-alpha-D-glucopyranoside + acetyl-CoA = mycothiol + CoA + H(+)</text>
        <dbReference type="Rhea" id="RHEA:26172"/>
        <dbReference type="ChEBI" id="CHEBI:15378"/>
        <dbReference type="ChEBI" id="CHEBI:16768"/>
        <dbReference type="ChEBI" id="CHEBI:57287"/>
        <dbReference type="ChEBI" id="CHEBI:57288"/>
        <dbReference type="ChEBI" id="CHEBI:58887"/>
        <dbReference type="EC" id="2.3.1.189"/>
    </reaction>
</comment>
<feature type="binding site" evidence="4">
    <location>
        <begin position="226"/>
        <end position="232"/>
    </location>
    <ligand>
        <name>acetyl-CoA</name>
        <dbReference type="ChEBI" id="CHEBI:57288"/>
        <label>2</label>
    </ligand>
</feature>
<dbReference type="HAMAP" id="MF_01698">
    <property type="entry name" value="MshD"/>
    <property type="match status" value="1"/>
</dbReference>
<evidence type="ECO:0000256" key="3">
    <source>
        <dbReference type="ARBA" id="ARBA00023315"/>
    </source>
</evidence>
<dbReference type="CDD" id="cd04301">
    <property type="entry name" value="NAT_SF"/>
    <property type="match status" value="1"/>
</dbReference>
<comment type="subunit">
    <text evidence="4">Monomer.</text>
</comment>
<evidence type="ECO:0000256" key="4">
    <source>
        <dbReference type="HAMAP-Rule" id="MF_01698"/>
    </source>
</evidence>
<keyword evidence="7" id="KW-1185">Reference proteome</keyword>
<dbReference type="InterPro" id="IPR017813">
    <property type="entry name" value="Mycothiol_AcTrfase"/>
</dbReference>
<name>A0ABP8AJD4_9MICO</name>
<reference evidence="7" key="1">
    <citation type="journal article" date="2019" name="Int. J. Syst. Evol. Microbiol.">
        <title>The Global Catalogue of Microorganisms (GCM) 10K type strain sequencing project: providing services to taxonomists for standard genome sequencing and annotation.</title>
        <authorList>
            <consortium name="The Broad Institute Genomics Platform"/>
            <consortium name="The Broad Institute Genome Sequencing Center for Infectious Disease"/>
            <person name="Wu L."/>
            <person name="Ma J."/>
        </authorList>
    </citation>
    <scope>NUCLEOTIDE SEQUENCE [LARGE SCALE GENOMIC DNA]</scope>
    <source>
        <strain evidence="7">JCM 17593</strain>
    </source>
</reference>
<feature type="binding site" evidence="4">
    <location>
        <begin position="62"/>
        <end position="64"/>
    </location>
    <ligand>
        <name>acetyl-CoA</name>
        <dbReference type="ChEBI" id="CHEBI:57288"/>
        <label>1</label>
    </ligand>
</feature>
<feature type="domain" description="N-acetyltransferase" evidence="5">
    <location>
        <begin position="140"/>
        <end position="282"/>
    </location>
</feature>
<evidence type="ECO:0000313" key="6">
    <source>
        <dbReference type="EMBL" id="GAA4184918.1"/>
    </source>
</evidence>
<feature type="binding site" evidence="4">
    <location>
        <position position="25"/>
    </location>
    <ligand>
        <name>1D-myo-inositol 2-(L-cysteinylamino)-2-deoxy-alpha-D-glucopyranoside</name>
        <dbReference type="ChEBI" id="CHEBI:58887"/>
    </ligand>
</feature>
<feature type="binding site" evidence="4">
    <location>
        <position position="253"/>
    </location>
    <ligand>
        <name>1D-myo-inositol 2-(L-cysteinylamino)-2-deoxy-alpha-D-glucopyranoside</name>
        <dbReference type="ChEBI" id="CHEBI:58887"/>
    </ligand>
</feature>
<feature type="binding site" evidence="4">
    <location>
        <position position="215"/>
    </location>
    <ligand>
        <name>1D-myo-inositol 2-(L-cysteinylamino)-2-deoxy-alpha-D-glucopyranoside</name>
        <dbReference type="ChEBI" id="CHEBI:58887"/>
    </ligand>
</feature>
<comment type="caution">
    <text evidence="6">The sequence shown here is derived from an EMBL/GenBank/DDBJ whole genome shotgun (WGS) entry which is preliminary data.</text>
</comment>
<accession>A0ABP8AJD4</accession>
<organism evidence="6 7">
    <name type="scientific">Gryllotalpicola kribbensis</name>
    <dbReference type="NCBI Taxonomy" id="993084"/>
    <lineage>
        <taxon>Bacteria</taxon>
        <taxon>Bacillati</taxon>
        <taxon>Actinomycetota</taxon>
        <taxon>Actinomycetes</taxon>
        <taxon>Micrococcales</taxon>
        <taxon>Microbacteriaceae</taxon>
        <taxon>Gryllotalpicola</taxon>
    </lineage>
</organism>
<feature type="binding site" evidence="4">
    <location>
        <position position="167"/>
    </location>
    <ligand>
        <name>1D-myo-inositol 2-(L-cysteinylamino)-2-deoxy-alpha-D-glucopyranoside</name>
        <dbReference type="ChEBI" id="CHEBI:58887"/>
    </ligand>
</feature>
<dbReference type="Pfam" id="PF00583">
    <property type="entry name" value="Acetyltransf_1"/>
    <property type="match status" value="1"/>
</dbReference>
<dbReference type="InterPro" id="IPR050832">
    <property type="entry name" value="Bact_Acetyltransf"/>
</dbReference>
<dbReference type="PIRSF" id="PIRSF021524">
    <property type="entry name" value="MSH_acetyltransferase"/>
    <property type="match status" value="1"/>
</dbReference>
<dbReference type="EC" id="2.3.1.189" evidence="4"/>
<feature type="binding site" evidence="4">
    <location>
        <position position="207"/>
    </location>
    <ligand>
        <name>1D-myo-inositol 2-(L-cysteinylamino)-2-deoxy-alpha-D-glucopyranoside</name>
        <dbReference type="ChEBI" id="CHEBI:58887"/>
    </ligand>
</feature>
<dbReference type="PROSITE" id="PS51186">
    <property type="entry name" value="GNAT"/>
    <property type="match status" value="1"/>
</dbReference>
<dbReference type="EMBL" id="BAABBX010000004">
    <property type="protein sequence ID" value="GAA4184918.1"/>
    <property type="molecule type" value="Genomic_DNA"/>
</dbReference>
<evidence type="ECO:0000313" key="7">
    <source>
        <dbReference type="Proteomes" id="UP001500213"/>
    </source>
</evidence>
<keyword evidence="3 4" id="KW-0012">Acyltransferase</keyword>
<protein>
    <recommendedName>
        <fullName evidence="4">Mycothiol acetyltransferase</fullName>
        <shortName evidence="4">MSH acetyltransferase</shortName>
        <ecNumber evidence="4">2.3.1.189</ecNumber>
    </recommendedName>
    <alternativeName>
        <fullName evidence="4">Mycothiol synthase</fullName>
    </alternativeName>
</protein>
<comment type="function">
    <text evidence="4">Catalyzes the transfer of acetyl from acetyl-CoA to desacetylmycothiol (Cys-GlcN-Ins) to form mycothiol.</text>
</comment>
<dbReference type="PANTHER" id="PTHR43877">
    <property type="entry name" value="AMINOALKYLPHOSPHONATE N-ACETYLTRANSFERASE-RELATED-RELATED"/>
    <property type="match status" value="1"/>
</dbReference>
<dbReference type="Gene3D" id="3.40.630.30">
    <property type="match status" value="1"/>
</dbReference>
<proteinExistence type="inferred from homology"/>
<dbReference type="SUPFAM" id="SSF55729">
    <property type="entry name" value="Acyl-CoA N-acyltransferases (Nat)"/>
    <property type="match status" value="1"/>
</dbReference>
<evidence type="ECO:0000256" key="2">
    <source>
        <dbReference type="ARBA" id="ARBA00022737"/>
    </source>
</evidence>
<dbReference type="InterPro" id="IPR016181">
    <property type="entry name" value="Acyl_CoA_acyltransferase"/>
</dbReference>
<feature type="binding site" evidence="4">
    <location>
        <begin position="258"/>
        <end position="263"/>
    </location>
    <ligand>
        <name>acetyl-CoA</name>
        <dbReference type="ChEBI" id="CHEBI:57288"/>
        <label>2</label>
    </ligand>
</feature>
<evidence type="ECO:0000259" key="5">
    <source>
        <dbReference type="PROSITE" id="PS51186"/>
    </source>
</evidence>